<organism evidence="1 2">
    <name type="scientific">Iphiclides podalirius</name>
    <name type="common">scarce swallowtail</name>
    <dbReference type="NCBI Taxonomy" id="110791"/>
    <lineage>
        <taxon>Eukaryota</taxon>
        <taxon>Metazoa</taxon>
        <taxon>Ecdysozoa</taxon>
        <taxon>Arthropoda</taxon>
        <taxon>Hexapoda</taxon>
        <taxon>Insecta</taxon>
        <taxon>Pterygota</taxon>
        <taxon>Neoptera</taxon>
        <taxon>Endopterygota</taxon>
        <taxon>Lepidoptera</taxon>
        <taxon>Glossata</taxon>
        <taxon>Ditrysia</taxon>
        <taxon>Papilionoidea</taxon>
        <taxon>Papilionidae</taxon>
        <taxon>Papilioninae</taxon>
        <taxon>Iphiclides</taxon>
    </lineage>
</organism>
<reference evidence="1" key="1">
    <citation type="submission" date="2022-03" db="EMBL/GenBank/DDBJ databases">
        <authorList>
            <person name="Martin H S."/>
        </authorList>
    </citation>
    <scope>NUCLEOTIDE SEQUENCE</scope>
</reference>
<proteinExistence type="predicted"/>
<protein>
    <submittedName>
        <fullName evidence="1">Uncharacterized protein</fullName>
    </submittedName>
</protein>
<feature type="non-terminal residue" evidence="1">
    <location>
        <position position="1"/>
    </location>
</feature>
<keyword evidence="2" id="KW-1185">Reference proteome</keyword>
<dbReference type="Proteomes" id="UP000837857">
    <property type="component" value="Chromosome 3"/>
</dbReference>
<sequence length="242" mass="27338">MEAFNKINQVFSRKVYVPKNITMKWRVIEKEEELGTKCQLRLEDLKCDFVLTSGGLEHKNNVVIPGKKLKNNESCIKPETSEFALEVCMEVEEGTGVSKIINEENIMDNNSEQEFTTVVPTSKSFGVTLDVKTKKIGRNKKKKAKKKAVAVTKKSMKNVDLFKTENKTVLNDDKVCDDIGSEQGTLEMTATEVEEILETQCKTFASNKTTSDDVENEPAMEIITDMKTERLTTEDPIIIELD</sequence>
<gene>
    <name evidence="1" type="ORF">IPOD504_LOCUS12414</name>
</gene>
<evidence type="ECO:0000313" key="2">
    <source>
        <dbReference type="Proteomes" id="UP000837857"/>
    </source>
</evidence>
<accession>A0ABN8IQ31</accession>
<dbReference type="EMBL" id="OW152815">
    <property type="protein sequence ID" value="CAH2063194.1"/>
    <property type="molecule type" value="Genomic_DNA"/>
</dbReference>
<evidence type="ECO:0000313" key="1">
    <source>
        <dbReference type="EMBL" id="CAH2063194.1"/>
    </source>
</evidence>
<name>A0ABN8IQ31_9NEOP</name>